<gene>
    <name evidence="3" type="ORF">M9Y10_038837</name>
</gene>
<accession>A0ABR2KCN7</accession>
<feature type="domain" description="Microbial-type PARG catalytic" evidence="2">
    <location>
        <begin position="321"/>
        <end position="422"/>
    </location>
</feature>
<dbReference type="InterPro" id="IPR043472">
    <property type="entry name" value="Macro_dom-like"/>
</dbReference>
<name>A0ABR2KCN7_9EUKA</name>
<evidence type="ECO:0000313" key="4">
    <source>
        <dbReference type="Proteomes" id="UP001470230"/>
    </source>
</evidence>
<dbReference type="InterPro" id="IPR012664">
    <property type="entry name" value="CHP02452"/>
</dbReference>
<evidence type="ECO:0000256" key="1">
    <source>
        <dbReference type="SAM" id="MobiDB-lite"/>
    </source>
</evidence>
<reference evidence="3 4" key="1">
    <citation type="submission" date="2024-04" db="EMBL/GenBank/DDBJ databases">
        <title>Tritrichomonas musculus Genome.</title>
        <authorList>
            <person name="Alves-Ferreira E."/>
            <person name="Grigg M."/>
            <person name="Lorenzi H."/>
            <person name="Galac M."/>
        </authorList>
    </citation>
    <scope>NUCLEOTIDE SEQUENCE [LARGE SCALE GENOMIC DNA]</scope>
    <source>
        <strain evidence="3 4">EAF2021</strain>
    </source>
</reference>
<dbReference type="Gene3D" id="3.40.220.10">
    <property type="entry name" value="Leucine Aminopeptidase, subunit E, domain 1"/>
    <property type="match status" value="1"/>
</dbReference>
<dbReference type="NCBIfam" id="TIGR02452">
    <property type="entry name" value="TIGR02452 family protein"/>
    <property type="match status" value="1"/>
</dbReference>
<dbReference type="EMBL" id="JAPFFF010000006">
    <property type="protein sequence ID" value="KAK8887780.1"/>
    <property type="molecule type" value="Genomic_DNA"/>
</dbReference>
<comment type="caution">
    <text evidence="3">The sequence shown here is derived from an EMBL/GenBank/DDBJ whole genome shotgun (WGS) entry which is preliminary data.</text>
</comment>
<proteinExistence type="predicted"/>
<dbReference type="Pfam" id="PF10021">
    <property type="entry name" value="PARG_cat_microb"/>
    <property type="match status" value="1"/>
</dbReference>
<keyword evidence="4" id="KW-1185">Reference proteome</keyword>
<organism evidence="3 4">
    <name type="scientific">Tritrichomonas musculus</name>
    <dbReference type="NCBI Taxonomy" id="1915356"/>
    <lineage>
        <taxon>Eukaryota</taxon>
        <taxon>Metamonada</taxon>
        <taxon>Parabasalia</taxon>
        <taxon>Tritrichomonadida</taxon>
        <taxon>Tritrichomonadidae</taxon>
        <taxon>Tritrichomonas</taxon>
    </lineage>
</organism>
<dbReference type="PANTHER" id="PTHR35596:SF1">
    <property type="entry name" value="MICROBIAL-TYPE PARG CATALYTIC DOMAIN-CONTAINING PROTEIN"/>
    <property type="match status" value="1"/>
</dbReference>
<dbReference type="SUPFAM" id="SSF52949">
    <property type="entry name" value="Macro domain-like"/>
    <property type="match status" value="1"/>
</dbReference>
<dbReference type="PANTHER" id="PTHR35596">
    <property type="entry name" value="DUF2263 DOMAIN-CONTAINING PROTEIN"/>
    <property type="match status" value="1"/>
</dbReference>
<feature type="compositionally biased region" description="Basic and acidic residues" evidence="1">
    <location>
        <begin position="225"/>
        <end position="243"/>
    </location>
</feature>
<protein>
    <recommendedName>
        <fullName evidence="2">Microbial-type PARG catalytic domain-containing protein</fullName>
    </recommendedName>
</protein>
<feature type="region of interest" description="Disordered" evidence="1">
    <location>
        <begin position="184"/>
        <end position="271"/>
    </location>
</feature>
<sequence length="530" mass="57339">MRNLPSSSPYYFYLSTRDTYTLRNKPSAANDYTSGKYDIPFASTINTLSLNNSTIQSIRNEDSARRLKTGTGSESTAYYSQSWKPANYFVSARCGTSHLRSSPRVGADLGFSGCGTGAGCWNSHPSSSPRVGADLGFSGCGTGAGCWNSHPSSSPRVGADLGLSGAGFSSARARALKPANELGSYKNWQLGGSPHSRAEAGRDSPSSRGAGKDPDFSSSRRRRARADAAEHKATTNCRSDARRSSVRPSRAGPLGSSGRQQGGACRSYRRPLSAEDLARQKIAEENKAIVKSGRFPLDLRNVETVTDTDHALIKAQLRKASFSAARGGGRVTVTRETSIGAAISYHMSNPHSPICVLSFADAHQAGGGYLRGRGAQEETLCRQTLLYPTIRGNLMYAMNEGCRNGCASDVMIYSPNVYVIRDDSYDEIDHPFMVNIISAAAVDNRSGDVTISPRLMEERIRKIVRLAAARKNDVLILGAFGCGVFKNDPKKISAIFKKVLKDEGMKNYFTDVIFPIKDSKMSMIFQSALY</sequence>
<evidence type="ECO:0000259" key="2">
    <source>
        <dbReference type="Pfam" id="PF10021"/>
    </source>
</evidence>
<evidence type="ECO:0000313" key="3">
    <source>
        <dbReference type="EMBL" id="KAK8887780.1"/>
    </source>
</evidence>
<dbReference type="InterPro" id="IPR019261">
    <property type="entry name" value="PARG_cat_microbial"/>
</dbReference>
<dbReference type="Proteomes" id="UP001470230">
    <property type="component" value="Unassembled WGS sequence"/>
</dbReference>